<keyword evidence="5" id="KW-0812">Transmembrane</keyword>
<dbReference type="PANTHER" id="PTHR44157:SF1">
    <property type="entry name" value="DNAJ HOMOLOG SUBFAMILY C MEMBER 11"/>
    <property type="match status" value="1"/>
</dbReference>
<keyword evidence="5" id="KW-1133">Transmembrane helix</keyword>
<evidence type="ECO:0000256" key="5">
    <source>
        <dbReference type="SAM" id="Phobius"/>
    </source>
</evidence>
<gene>
    <name evidence="7" type="ORF">BCR44DRAFT_1491550</name>
</gene>
<keyword evidence="2 5" id="KW-0472">Membrane</keyword>
<organism evidence="7 8">
    <name type="scientific">Catenaria anguillulae PL171</name>
    <dbReference type="NCBI Taxonomy" id="765915"/>
    <lineage>
        <taxon>Eukaryota</taxon>
        <taxon>Fungi</taxon>
        <taxon>Fungi incertae sedis</taxon>
        <taxon>Blastocladiomycota</taxon>
        <taxon>Blastocladiomycetes</taxon>
        <taxon>Blastocladiales</taxon>
        <taxon>Catenariaceae</taxon>
        <taxon>Catenaria</taxon>
    </lineage>
</organism>
<dbReference type="EMBL" id="MCFL01000314">
    <property type="protein sequence ID" value="ORZ29168.1"/>
    <property type="molecule type" value="Genomic_DNA"/>
</dbReference>
<dbReference type="InterPro" id="IPR052243">
    <property type="entry name" value="Mito_inner_membrane_organizer"/>
</dbReference>
<dbReference type="Proteomes" id="UP000193411">
    <property type="component" value="Unassembled WGS sequence"/>
</dbReference>
<proteinExistence type="predicted"/>
<evidence type="ECO:0000256" key="2">
    <source>
        <dbReference type="ARBA" id="ARBA00023136"/>
    </source>
</evidence>
<dbReference type="SMART" id="SM00271">
    <property type="entry name" value="DnaJ"/>
    <property type="match status" value="1"/>
</dbReference>
<dbReference type="AlphaFoldDB" id="A0A1Y2H3N6"/>
<dbReference type="OrthoDB" id="10250354at2759"/>
<feature type="transmembrane region" description="Helical" evidence="5">
    <location>
        <begin position="476"/>
        <end position="497"/>
    </location>
</feature>
<name>A0A1Y2H3N6_9FUNG</name>
<dbReference type="InterPro" id="IPR024586">
    <property type="entry name" value="DnaJ-like_C11_C"/>
</dbReference>
<keyword evidence="8" id="KW-1185">Reference proteome</keyword>
<dbReference type="PROSITE" id="PS50076">
    <property type="entry name" value="DNAJ_2"/>
    <property type="match status" value="1"/>
</dbReference>
<evidence type="ECO:0000313" key="7">
    <source>
        <dbReference type="EMBL" id="ORZ29168.1"/>
    </source>
</evidence>
<dbReference type="PANTHER" id="PTHR44157">
    <property type="entry name" value="DNAJ HOMOLOG SUBFAMILY C MEMBER 11"/>
    <property type="match status" value="1"/>
</dbReference>
<comment type="caution">
    <text evidence="7">The sequence shown here is derived from an EMBL/GenBank/DDBJ whole genome shotgun (WGS) entry which is preliminary data.</text>
</comment>
<dbReference type="STRING" id="765915.A0A1Y2H3N6"/>
<dbReference type="GO" id="GO:0016020">
    <property type="term" value="C:membrane"/>
    <property type="evidence" value="ECO:0007669"/>
    <property type="project" value="UniProtKB-SubCell"/>
</dbReference>
<evidence type="ECO:0000256" key="3">
    <source>
        <dbReference type="ARBA" id="ARBA00023186"/>
    </source>
</evidence>
<evidence type="ECO:0000313" key="8">
    <source>
        <dbReference type="Proteomes" id="UP000193411"/>
    </source>
</evidence>
<dbReference type="Pfam" id="PF00226">
    <property type="entry name" value="DnaJ"/>
    <property type="match status" value="1"/>
</dbReference>
<evidence type="ECO:0000259" key="6">
    <source>
        <dbReference type="PROSITE" id="PS50076"/>
    </source>
</evidence>
<sequence>MNASSFQDLAVEDVLDVHADIMTELDAAAEDQLRRLEHDLPPGTQHHDYYAVLNVAKTASPDDIKDSFKALCRTFHPDKHVDSHLKAAAQRQFIIVQRAYDVLSDPVKRTLYDLYGPECPELAAASSSTYPNPSSSGSGSTDNSMQVGHVLKTPDEIRKEYEERIRRENMAKLESLIRQRGDVTIALDATPALFPQAFDPPAPRQVAVSSLQVKYSTDTPVNDTLVFGLSGRMVTQDSRGVGSVKAHVRKVFSRTTSGDISINLLSPHSVTAKMHHVLDEKTDTSIDTDLHWSRPTLPPTATIQLTRRVIPNYPIYGFARFYSGHYSIGNWGKGSLATQITRAAQGQAARKLAISKDSVTSLQAGFQWNHSATTISNVTIQSSLFELVGVLRHVRKLPLPNTPLAARPTLELNLQGDARTGAMGFSWKLAHKLGEHLRVGLGTAATSGVGIVTTLELGYLGQRLILPISLYPELNLVAFAAASAVPFLSAAAAWVAVLEPRRKRILAAKLAAAKERARDLFAARRAESLAAAQAQYPTVVTKYARERDASNGGGLIILQALYGKVRAAAAASGQLPPPAGILHLKPSEAEGVLDVSIPVFALVTNSALKIEAGVSKAGLIGFWDPAPWEDKQLLVTYVFRGVYRQVIVEDDAALALPLRNHVVIERSAEVAVSDDVRRASKEAS</sequence>
<protein>
    <recommendedName>
        <fullName evidence="6">J domain-containing protein</fullName>
    </recommendedName>
</protein>
<dbReference type="PRINTS" id="PR00625">
    <property type="entry name" value="JDOMAIN"/>
</dbReference>
<feature type="domain" description="J" evidence="6">
    <location>
        <begin position="48"/>
        <end position="116"/>
    </location>
</feature>
<dbReference type="Gene3D" id="1.10.287.110">
    <property type="entry name" value="DnaJ domain"/>
    <property type="match status" value="1"/>
</dbReference>
<feature type="compositionally biased region" description="Low complexity" evidence="4">
    <location>
        <begin position="126"/>
        <end position="144"/>
    </location>
</feature>
<comment type="subcellular location">
    <subcellularLocation>
        <location evidence="1">Membrane</location>
    </subcellularLocation>
</comment>
<dbReference type="GO" id="GO:0005739">
    <property type="term" value="C:mitochondrion"/>
    <property type="evidence" value="ECO:0007669"/>
    <property type="project" value="GOC"/>
</dbReference>
<dbReference type="InterPro" id="IPR018253">
    <property type="entry name" value="DnaJ_domain_CS"/>
</dbReference>
<dbReference type="InterPro" id="IPR001623">
    <property type="entry name" value="DnaJ_domain"/>
</dbReference>
<feature type="region of interest" description="Disordered" evidence="4">
    <location>
        <begin position="125"/>
        <end position="146"/>
    </location>
</feature>
<dbReference type="Pfam" id="PF11875">
    <property type="entry name" value="DnaJ-like_C11_C"/>
    <property type="match status" value="1"/>
</dbReference>
<evidence type="ECO:0000256" key="4">
    <source>
        <dbReference type="SAM" id="MobiDB-lite"/>
    </source>
</evidence>
<reference evidence="7 8" key="1">
    <citation type="submission" date="2016-07" db="EMBL/GenBank/DDBJ databases">
        <title>Pervasive Adenine N6-methylation of Active Genes in Fungi.</title>
        <authorList>
            <consortium name="DOE Joint Genome Institute"/>
            <person name="Mondo S.J."/>
            <person name="Dannebaum R.O."/>
            <person name="Kuo R.C."/>
            <person name="Labutti K."/>
            <person name="Haridas S."/>
            <person name="Kuo A."/>
            <person name="Salamov A."/>
            <person name="Ahrendt S.R."/>
            <person name="Lipzen A."/>
            <person name="Sullivan W."/>
            <person name="Andreopoulos W.B."/>
            <person name="Clum A."/>
            <person name="Lindquist E."/>
            <person name="Daum C."/>
            <person name="Ramamoorthy G.K."/>
            <person name="Gryganskyi A."/>
            <person name="Culley D."/>
            <person name="Magnuson J.K."/>
            <person name="James T.Y."/>
            <person name="O'Malley M.A."/>
            <person name="Stajich J.E."/>
            <person name="Spatafora J.W."/>
            <person name="Visel A."/>
            <person name="Grigoriev I.V."/>
        </authorList>
    </citation>
    <scope>NUCLEOTIDE SEQUENCE [LARGE SCALE GENOMIC DNA]</scope>
    <source>
        <strain evidence="7 8">PL171</strain>
    </source>
</reference>
<dbReference type="InterPro" id="IPR055225">
    <property type="entry name" value="DNAJC11-like_beta-barrel"/>
</dbReference>
<dbReference type="PROSITE" id="PS00636">
    <property type="entry name" value="DNAJ_1"/>
    <property type="match status" value="1"/>
</dbReference>
<dbReference type="SUPFAM" id="SSF46565">
    <property type="entry name" value="Chaperone J-domain"/>
    <property type="match status" value="1"/>
</dbReference>
<dbReference type="Pfam" id="PF22774">
    <property type="entry name" value="DNAJC11_beta-barrel"/>
    <property type="match status" value="1"/>
</dbReference>
<evidence type="ECO:0000256" key="1">
    <source>
        <dbReference type="ARBA" id="ARBA00004370"/>
    </source>
</evidence>
<dbReference type="InterPro" id="IPR036869">
    <property type="entry name" value="J_dom_sf"/>
</dbReference>
<accession>A0A1Y2H3N6</accession>
<dbReference type="CDD" id="cd06257">
    <property type="entry name" value="DnaJ"/>
    <property type="match status" value="1"/>
</dbReference>
<dbReference type="GO" id="GO:0042407">
    <property type="term" value="P:cristae formation"/>
    <property type="evidence" value="ECO:0007669"/>
    <property type="project" value="TreeGrafter"/>
</dbReference>
<keyword evidence="3" id="KW-0143">Chaperone</keyword>